<evidence type="ECO:0000256" key="8">
    <source>
        <dbReference type="ARBA" id="ARBA00023014"/>
    </source>
</evidence>
<comment type="similarity">
    <text evidence="3 11">Belongs to the iron-sulfur dependent L-serine dehydratase family.</text>
</comment>
<dbReference type="PANTHER" id="PTHR30182">
    <property type="entry name" value="L-SERINE DEHYDRATASE"/>
    <property type="match status" value="1"/>
</dbReference>
<proteinExistence type="inferred from homology"/>
<evidence type="ECO:0000256" key="7">
    <source>
        <dbReference type="ARBA" id="ARBA00023004"/>
    </source>
</evidence>
<evidence type="ECO:0000256" key="2">
    <source>
        <dbReference type="ARBA" id="ARBA00004742"/>
    </source>
</evidence>
<evidence type="ECO:0000313" key="14">
    <source>
        <dbReference type="EMBL" id="QEG33924.1"/>
    </source>
</evidence>
<dbReference type="InterPro" id="IPR051318">
    <property type="entry name" value="Fe-S_L-Ser"/>
</dbReference>
<keyword evidence="9 11" id="KW-0456">Lyase</keyword>
<dbReference type="PANTHER" id="PTHR30182:SF1">
    <property type="entry name" value="L-SERINE DEHYDRATASE 1"/>
    <property type="match status" value="1"/>
</dbReference>
<evidence type="ECO:0000256" key="9">
    <source>
        <dbReference type="ARBA" id="ARBA00023239"/>
    </source>
</evidence>
<dbReference type="OrthoDB" id="9805537at2"/>
<evidence type="ECO:0000256" key="3">
    <source>
        <dbReference type="ARBA" id="ARBA00008636"/>
    </source>
</evidence>
<name>A0A5B9Q4H5_9BACT</name>
<comment type="cofactor">
    <cofactor evidence="1 11">
        <name>[4Fe-4S] cluster</name>
        <dbReference type="ChEBI" id="CHEBI:49883"/>
    </cofactor>
</comment>
<dbReference type="FunFam" id="3.30.1330.90:FF:000001">
    <property type="entry name" value="L-serine ammonia-lyase 1"/>
    <property type="match status" value="1"/>
</dbReference>
<keyword evidence="15" id="KW-1185">Reference proteome</keyword>
<feature type="domain" description="Serine dehydratase beta chain" evidence="13">
    <location>
        <begin position="4"/>
        <end position="157"/>
    </location>
</feature>
<evidence type="ECO:0000256" key="10">
    <source>
        <dbReference type="ARBA" id="ARBA00049406"/>
    </source>
</evidence>
<dbReference type="KEGG" id="bgok:Pr1d_11950"/>
<feature type="domain" description="Serine dehydratase-like alpha subunit" evidence="12">
    <location>
        <begin position="187"/>
        <end position="453"/>
    </location>
</feature>
<reference evidence="14 15" key="1">
    <citation type="submission" date="2019-08" db="EMBL/GenBank/DDBJ databases">
        <title>Deep-cultivation of Planctomycetes and their phenomic and genomic characterization uncovers novel biology.</title>
        <authorList>
            <person name="Wiegand S."/>
            <person name="Jogler M."/>
            <person name="Boedeker C."/>
            <person name="Pinto D."/>
            <person name="Vollmers J."/>
            <person name="Rivas-Marin E."/>
            <person name="Kohn T."/>
            <person name="Peeters S.H."/>
            <person name="Heuer A."/>
            <person name="Rast P."/>
            <person name="Oberbeckmann S."/>
            <person name="Bunk B."/>
            <person name="Jeske O."/>
            <person name="Meyerdierks A."/>
            <person name="Storesund J.E."/>
            <person name="Kallscheuer N."/>
            <person name="Luecker S."/>
            <person name="Lage O.M."/>
            <person name="Pohl T."/>
            <person name="Merkel B.J."/>
            <person name="Hornburger P."/>
            <person name="Mueller R.-W."/>
            <person name="Bruemmer F."/>
            <person name="Labrenz M."/>
            <person name="Spormann A.M."/>
            <person name="Op den Camp H."/>
            <person name="Overmann J."/>
            <person name="Amann R."/>
            <person name="Jetten M.S.M."/>
            <person name="Mascher T."/>
            <person name="Medema M.H."/>
            <person name="Devos D.P."/>
            <person name="Kaster A.-K."/>
            <person name="Ovreas L."/>
            <person name="Rohde M."/>
            <person name="Galperin M.Y."/>
            <person name="Jogler C."/>
        </authorList>
    </citation>
    <scope>NUCLEOTIDE SEQUENCE [LARGE SCALE GENOMIC DNA]</scope>
    <source>
        <strain evidence="14 15">Pr1d</strain>
    </source>
</reference>
<evidence type="ECO:0000259" key="13">
    <source>
        <dbReference type="Pfam" id="PF03315"/>
    </source>
</evidence>
<organism evidence="14 15">
    <name type="scientific">Bythopirellula goksoeyrii</name>
    <dbReference type="NCBI Taxonomy" id="1400387"/>
    <lineage>
        <taxon>Bacteria</taxon>
        <taxon>Pseudomonadati</taxon>
        <taxon>Planctomycetota</taxon>
        <taxon>Planctomycetia</taxon>
        <taxon>Pirellulales</taxon>
        <taxon>Lacipirellulaceae</taxon>
        <taxon>Bythopirellula</taxon>
    </lineage>
</organism>
<dbReference type="Pfam" id="PF03313">
    <property type="entry name" value="SDH_alpha"/>
    <property type="match status" value="1"/>
</dbReference>
<gene>
    <name evidence="14" type="primary">sdaA_2</name>
    <name evidence="14" type="ORF">Pr1d_11950</name>
</gene>
<dbReference type="GO" id="GO:0003941">
    <property type="term" value="F:L-serine ammonia-lyase activity"/>
    <property type="evidence" value="ECO:0007669"/>
    <property type="project" value="UniProtKB-UniRule"/>
</dbReference>
<dbReference type="InterPro" id="IPR004644">
    <property type="entry name" value="Fe-S_L-Ser_mono"/>
</dbReference>
<evidence type="ECO:0000313" key="15">
    <source>
        <dbReference type="Proteomes" id="UP000323917"/>
    </source>
</evidence>
<dbReference type="RefSeq" id="WP_148072633.1">
    <property type="nucleotide sequence ID" value="NZ_CP042913.1"/>
</dbReference>
<keyword evidence="4 11" id="KW-0312">Gluconeogenesis</keyword>
<sequence>MAISVLDLFTIGIGPSSSHSIGPMRAAGNFLERIRDAGKLEQCGRVVVRLFGSLALTGKGHGTDTAILLGLEGAIPEKVNPDDIESQIQSIRTKKKCCLPGGPTISFDEGVDLLFLRKETLPFHPNGMQFTAYDSIGEILIDYTCYSIGGGFVVDESDAAQDQLSSDKAVQPFLFRTGNDLLRLAAENGKSISDMMLANESIWRSEAETCSNLLDIWTVMKQCVERGCRQEGTLPGGLKVQRRAAEVFRTLSNRDEQNFRNPLAVLDWVNLFALAVSEENAAGSRVVTAPTNGAAGVIPSVLHYYTRFIPEANDDGVIRFLLTAGAIGILYKVNASISGAEVGCQGEIGVACSMAAGALTEVLGGTVPQVEMAAEIGMEHNLGLTCDPIGGLVQVPCIERCAMAAVKAINASTMALNSDGSHHVSLDRVIKTMRETGRDMLSKYKETSRGGLAVAVTEC</sequence>
<dbReference type="Proteomes" id="UP000323917">
    <property type="component" value="Chromosome"/>
</dbReference>
<accession>A0A5B9Q4H5</accession>
<keyword evidence="6 11" id="KW-0479">Metal-binding</keyword>
<protein>
    <recommendedName>
        <fullName evidence="11">L-serine dehydratase</fullName>
        <ecNumber evidence="11">4.3.1.17</ecNumber>
    </recommendedName>
</protein>
<dbReference type="AlphaFoldDB" id="A0A5B9Q4H5"/>
<comment type="catalytic activity">
    <reaction evidence="10 11">
        <text>L-serine = pyruvate + NH4(+)</text>
        <dbReference type="Rhea" id="RHEA:19169"/>
        <dbReference type="ChEBI" id="CHEBI:15361"/>
        <dbReference type="ChEBI" id="CHEBI:28938"/>
        <dbReference type="ChEBI" id="CHEBI:33384"/>
        <dbReference type="EC" id="4.3.1.17"/>
    </reaction>
</comment>
<dbReference type="SUPFAM" id="SSF143548">
    <property type="entry name" value="Serine metabolism enzymes domain"/>
    <property type="match status" value="1"/>
</dbReference>
<evidence type="ECO:0000256" key="11">
    <source>
        <dbReference type="RuleBase" id="RU366059"/>
    </source>
</evidence>
<dbReference type="InterPro" id="IPR005130">
    <property type="entry name" value="Ser_deHydtase-like_asu"/>
</dbReference>
<dbReference type="Pfam" id="PF03315">
    <property type="entry name" value="SDH_beta"/>
    <property type="match status" value="1"/>
</dbReference>
<keyword evidence="7 11" id="KW-0408">Iron</keyword>
<comment type="pathway">
    <text evidence="2">Carbohydrate biosynthesis; gluconeogenesis.</text>
</comment>
<evidence type="ECO:0000259" key="12">
    <source>
        <dbReference type="Pfam" id="PF03313"/>
    </source>
</evidence>
<dbReference type="Gene3D" id="3.30.1330.90">
    <property type="entry name" value="D-3-phosphoglycerate dehydrogenase, domain 3"/>
    <property type="match status" value="1"/>
</dbReference>
<evidence type="ECO:0000256" key="6">
    <source>
        <dbReference type="ARBA" id="ARBA00022723"/>
    </source>
</evidence>
<dbReference type="GO" id="GO:0006094">
    <property type="term" value="P:gluconeogenesis"/>
    <property type="evidence" value="ECO:0007669"/>
    <property type="project" value="UniProtKB-KW"/>
</dbReference>
<dbReference type="GO" id="GO:0046872">
    <property type="term" value="F:metal ion binding"/>
    <property type="evidence" value="ECO:0007669"/>
    <property type="project" value="UniProtKB-KW"/>
</dbReference>
<dbReference type="EC" id="4.3.1.17" evidence="11"/>
<dbReference type="InterPro" id="IPR005131">
    <property type="entry name" value="Ser_deHydtase_bsu"/>
</dbReference>
<dbReference type="NCBIfam" id="TIGR00720">
    <property type="entry name" value="sda_mono"/>
    <property type="match status" value="1"/>
</dbReference>
<keyword evidence="8 11" id="KW-0411">Iron-sulfur</keyword>
<evidence type="ECO:0000256" key="5">
    <source>
        <dbReference type="ARBA" id="ARBA00022485"/>
    </source>
</evidence>
<dbReference type="InterPro" id="IPR029009">
    <property type="entry name" value="ASB_dom_sf"/>
</dbReference>
<evidence type="ECO:0000256" key="4">
    <source>
        <dbReference type="ARBA" id="ARBA00022432"/>
    </source>
</evidence>
<evidence type="ECO:0000256" key="1">
    <source>
        <dbReference type="ARBA" id="ARBA00001966"/>
    </source>
</evidence>
<keyword evidence="5 11" id="KW-0004">4Fe-4S</keyword>
<dbReference type="EMBL" id="CP042913">
    <property type="protein sequence ID" value="QEG33924.1"/>
    <property type="molecule type" value="Genomic_DNA"/>
</dbReference>
<dbReference type="GO" id="GO:0051539">
    <property type="term" value="F:4 iron, 4 sulfur cluster binding"/>
    <property type="evidence" value="ECO:0007669"/>
    <property type="project" value="UniProtKB-UniRule"/>
</dbReference>